<proteinExistence type="predicted"/>
<reference evidence="1" key="1">
    <citation type="journal article" date="2014" name="Front. Microbiol.">
        <title>High frequency of phylogenetically diverse reductive dehalogenase-homologous genes in deep subseafloor sedimentary metagenomes.</title>
        <authorList>
            <person name="Kawai M."/>
            <person name="Futagami T."/>
            <person name="Toyoda A."/>
            <person name="Takaki Y."/>
            <person name="Nishi S."/>
            <person name="Hori S."/>
            <person name="Arai W."/>
            <person name="Tsubouchi T."/>
            <person name="Morono Y."/>
            <person name="Uchiyama I."/>
            <person name="Ito T."/>
            <person name="Fujiyama A."/>
            <person name="Inagaki F."/>
            <person name="Takami H."/>
        </authorList>
    </citation>
    <scope>NUCLEOTIDE SEQUENCE</scope>
    <source>
        <strain evidence="1">Expedition CK06-06</strain>
    </source>
</reference>
<feature type="non-terminal residue" evidence="1">
    <location>
        <position position="145"/>
    </location>
</feature>
<accession>X0Y3A1</accession>
<evidence type="ECO:0000313" key="1">
    <source>
        <dbReference type="EMBL" id="GAG50190.1"/>
    </source>
</evidence>
<organism evidence="1">
    <name type="scientific">marine sediment metagenome</name>
    <dbReference type="NCBI Taxonomy" id="412755"/>
    <lineage>
        <taxon>unclassified sequences</taxon>
        <taxon>metagenomes</taxon>
        <taxon>ecological metagenomes</taxon>
    </lineage>
</organism>
<feature type="non-terminal residue" evidence="1">
    <location>
        <position position="1"/>
    </location>
</feature>
<gene>
    <name evidence="1" type="ORF">S01H1_84061</name>
</gene>
<dbReference type="AlphaFoldDB" id="X0Y3A1"/>
<dbReference type="EMBL" id="BARS01057297">
    <property type="protein sequence ID" value="GAG50190.1"/>
    <property type="molecule type" value="Genomic_DNA"/>
</dbReference>
<sequence length="145" mass="16333">LLGDLPQSDRLYIGIKTITVLSGEGGLIPENLVILPFPSLNLKGLIKFIKWDDESRRGGIGQGAITLLFKEFDDVIFYKYLSYLDPPFDEAANKIANLQLSNAPREKYTDVLTKLSITTTQFLQELKDKEIKDAKAFPEQQIKEA</sequence>
<comment type="caution">
    <text evidence="1">The sequence shown here is derived from an EMBL/GenBank/DDBJ whole genome shotgun (WGS) entry which is preliminary data.</text>
</comment>
<protein>
    <submittedName>
        <fullName evidence="1">Uncharacterized protein</fullName>
    </submittedName>
</protein>
<name>X0Y3A1_9ZZZZ</name>